<dbReference type="InterPro" id="IPR016181">
    <property type="entry name" value="Acyl_CoA_acyltransferase"/>
</dbReference>
<dbReference type="Pfam" id="PF00583">
    <property type="entry name" value="Acetyltransf_1"/>
    <property type="match status" value="1"/>
</dbReference>
<dbReference type="CDD" id="cd04301">
    <property type="entry name" value="NAT_SF"/>
    <property type="match status" value="1"/>
</dbReference>
<gene>
    <name evidence="2" type="ORF">P8609_03160</name>
</gene>
<keyword evidence="3" id="KW-1185">Reference proteome</keyword>
<sequence length="189" mass="21210">MNATNTSAVPETPNRTYPRWIETLRDRTKILIRPITANDRDAEKAFIEGLSDEARHYRFLGQVKSPSDSLLRQVTQLDYVHQVAFAAVVNDHLHERIVGVSRFSTDASGRNCECAVTVTDAWQHKGLGTVLMRHLIAVARSLGIERMVSIDDAQNVQMRELASYLGFSCRADPDDPTQVIHELAIRPEG</sequence>
<accession>A0ABU1C9V2</accession>
<reference evidence="2 3" key="1">
    <citation type="submission" date="2023-04" db="EMBL/GenBank/DDBJ databases">
        <title>Lysobacter sp. strain UC isolated from soil sample.</title>
        <authorList>
            <person name="Choksket S."/>
            <person name="Harshvardhan F."/>
            <person name="Rana R."/>
            <person name="Patil P.B."/>
            <person name="Korpole S."/>
        </authorList>
    </citation>
    <scope>NUCLEOTIDE SEQUENCE [LARGE SCALE GENOMIC DNA]</scope>
    <source>
        <strain evidence="2 3">UC</strain>
    </source>
</reference>
<dbReference type="Gene3D" id="3.40.630.30">
    <property type="match status" value="1"/>
</dbReference>
<evidence type="ECO:0000259" key="1">
    <source>
        <dbReference type="PROSITE" id="PS51186"/>
    </source>
</evidence>
<dbReference type="Proteomes" id="UP001233535">
    <property type="component" value="Unassembled WGS sequence"/>
</dbReference>
<protein>
    <submittedName>
        <fullName evidence="2">GNAT family N-acetyltransferase</fullName>
    </submittedName>
</protein>
<dbReference type="SUPFAM" id="SSF55729">
    <property type="entry name" value="Acyl-CoA N-acyltransferases (Nat)"/>
    <property type="match status" value="1"/>
</dbReference>
<evidence type="ECO:0000313" key="3">
    <source>
        <dbReference type="Proteomes" id="UP001233535"/>
    </source>
</evidence>
<dbReference type="PROSITE" id="PS51186">
    <property type="entry name" value="GNAT"/>
    <property type="match status" value="1"/>
</dbReference>
<feature type="domain" description="N-acetyltransferase" evidence="1">
    <location>
        <begin position="30"/>
        <end position="186"/>
    </location>
</feature>
<comment type="caution">
    <text evidence="2">The sequence shown here is derived from an EMBL/GenBank/DDBJ whole genome shotgun (WGS) entry which is preliminary data.</text>
</comment>
<dbReference type="RefSeq" id="WP_309261132.1">
    <property type="nucleotide sequence ID" value="NZ_JARUHG010000001.1"/>
</dbReference>
<dbReference type="EMBL" id="JARUHG010000001">
    <property type="protein sequence ID" value="MDR0181969.1"/>
    <property type="molecule type" value="Genomic_DNA"/>
</dbReference>
<name>A0ABU1C9V2_9GAMM</name>
<proteinExistence type="predicted"/>
<dbReference type="InterPro" id="IPR000182">
    <property type="entry name" value="GNAT_dom"/>
</dbReference>
<evidence type="ECO:0000313" key="2">
    <source>
        <dbReference type="EMBL" id="MDR0181969.1"/>
    </source>
</evidence>
<organism evidence="2 3">
    <name type="scientific">Lysobacter arvi</name>
    <dbReference type="NCBI Taxonomy" id="3038776"/>
    <lineage>
        <taxon>Bacteria</taxon>
        <taxon>Pseudomonadati</taxon>
        <taxon>Pseudomonadota</taxon>
        <taxon>Gammaproteobacteria</taxon>
        <taxon>Lysobacterales</taxon>
        <taxon>Lysobacteraceae</taxon>
        <taxon>Lysobacter</taxon>
    </lineage>
</organism>